<keyword evidence="1" id="KW-1133">Transmembrane helix</keyword>
<dbReference type="RefSeq" id="WP_379517987.1">
    <property type="nucleotide sequence ID" value="NZ_JBHSPA010000037.1"/>
</dbReference>
<reference evidence="3" key="1">
    <citation type="journal article" date="2019" name="Int. J. Syst. Evol. Microbiol.">
        <title>The Global Catalogue of Microorganisms (GCM) 10K type strain sequencing project: providing services to taxonomists for standard genome sequencing and annotation.</title>
        <authorList>
            <consortium name="The Broad Institute Genomics Platform"/>
            <consortium name="The Broad Institute Genome Sequencing Center for Infectious Disease"/>
            <person name="Wu L."/>
            <person name="Ma J."/>
        </authorList>
    </citation>
    <scope>NUCLEOTIDE SEQUENCE [LARGE SCALE GENOMIC DNA]</scope>
    <source>
        <strain evidence="3">CCUG 53903</strain>
    </source>
</reference>
<sequence length="466" mass="51252">MMDEHSRSAVPRDRTRKAAPAYCSDGCRCALWENLQDDPVPGAEQPAGPREHHPDPAVLSYAETCALMGGTQTGLRRLLEAADTMRERRDSLIKAHHGATMALHTYETFVTEGRHAHLVGRACQAERARTERITAAPPVWLRICRWPAIVMIGAFDVWFFQQYFLDIGYNGTDGDPGWVQSAIALVPGLAVVFMILLSATLIGGLTRRLARQSGGGDRLLSLLRWLVPVGYLAVVLAMIGYFAYLRAYESFSFELGVRVTAEQQVLLIAGLIGLLTLTSILMKIKGDDPEADAVLTARLRRRRSDRLCTKVQNEVKAALARLSGAYSDLRATRDEGLSRFREEMLEAYRRGILEPRALHRPGTEVPPALTLPPILHDTTRANGSSPAGGAAAREYALLLDDSLVDGAGPLLPEFEDIRQPRPSLGPLPEICRVLAVSDPGPLLEQWTRLDERLNTDIARLSAVQNG</sequence>
<evidence type="ECO:0000256" key="1">
    <source>
        <dbReference type="SAM" id="Phobius"/>
    </source>
</evidence>
<protein>
    <recommendedName>
        <fullName evidence="4">Integral membrane protein</fullName>
    </recommendedName>
</protein>
<name>A0ABW1CT78_9ACTN</name>
<keyword evidence="1" id="KW-0472">Membrane</keyword>
<comment type="caution">
    <text evidence="2">The sequence shown here is derived from an EMBL/GenBank/DDBJ whole genome shotgun (WGS) entry which is preliminary data.</text>
</comment>
<evidence type="ECO:0000313" key="3">
    <source>
        <dbReference type="Proteomes" id="UP001596058"/>
    </source>
</evidence>
<keyword evidence="1" id="KW-0812">Transmembrane</keyword>
<accession>A0ABW1CT78</accession>
<dbReference type="Proteomes" id="UP001596058">
    <property type="component" value="Unassembled WGS sequence"/>
</dbReference>
<feature type="transmembrane region" description="Helical" evidence="1">
    <location>
        <begin position="139"/>
        <end position="161"/>
    </location>
</feature>
<feature type="transmembrane region" description="Helical" evidence="1">
    <location>
        <begin position="222"/>
        <end position="244"/>
    </location>
</feature>
<evidence type="ECO:0000313" key="2">
    <source>
        <dbReference type="EMBL" id="MFC5828487.1"/>
    </source>
</evidence>
<evidence type="ECO:0008006" key="4">
    <source>
        <dbReference type="Google" id="ProtNLM"/>
    </source>
</evidence>
<keyword evidence="3" id="KW-1185">Reference proteome</keyword>
<feature type="transmembrane region" description="Helical" evidence="1">
    <location>
        <begin position="181"/>
        <end position="202"/>
    </location>
</feature>
<proteinExistence type="predicted"/>
<gene>
    <name evidence="2" type="ORF">ACFPZ3_31865</name>
</gene>
<dbReference type="EMBL" id="JBHSPA010000037">
    <property type="protein sequence ID" value="MFC5828487.1"/>
    <property type="molecule type" value="Genomic_DNA"/>
</dbReference>
<feature type="transmembrane region" description="Helical" evidence="1">
    <location>
        <begin position="264"/>
        <end position="282"/>
    </location>
</feature>
<organism evidence="2 3">
    <name type="scientific">Nonomuraea insulae</name>
    <dbReference type="NCBI Taxonomy" id="1616787"/>
    <lineage>
        <taxon>Bacteria</taxon>
        <taxon>Bacillati</taxon>
        <taxon>Actinomycetota</taxon>
        <taxon>Actinomycetes</taxon>
        <taxon>Streptosporangiales</taxon>
        <taxon>Streptosporangiaceae</taxon>
        <taxon>Nonomuraea</taxon>
    </lineage>
</organism>